<accession>A0A8J2KHV1</accession>
<evidence type="ECO:0000313" key="3">
    <source>
        <dbReference type="Proteomes" id="UP000708208"/>
    </source>
</evidence>
<feature type="region of interest" description="Disordered" evidence="1">
    <location>
        <begin position="181"/>
        <end position="212"/>
    </location>
</feature>
<feature type="compositionally biased region" description="Low complexity" evidence="1">
    <location>
        <begin position="77"/>
        <end position="89"/>
    </location>
</feature>
<evidence type="ECO:0000313" key="2">
    <source>
        <dbReference type="EMBL" id="CAG7818281.1"/>
    </source>
</evidence>
<organism evidence="2 3">
    <name type="scientific">Allacma fusca</name>
    <dbReference type="NCBI Taxonomy" id="39272"/>
    <lineage>
        <taxon>Eukaryota</taxon>
        <taxon>Metazoa</taxon>
        <taxon>Ecdysozoa</taxon>
        <taxon>Arthropoda</taxon>
        <taxon>Hexapoda</taxon>
        <taxon>Collembola</taxon>
        <taxon>Symphypleona</taxon>
        <taxon>Sminthuridae</taxon>
        <taxon>Allacma</taxon>
    </lineage>
</organism>
<sequence length="295" mass="30774">PLIIQPVRDALEYYRRLNEAAQASRHRKSADVGLNVVPGSPGPIVVPPPSSCTSCSTVAITTSGPGSNNGNLSATPSTIPTSSSCTVPSLQQSSSTSTVPSLQHTTNLCDNKIPSDPCNMNRDSRSGSVSMPNSNFNNSDACMDATCSSPTSRNPITIAHRRASQLLVRGSGSVTSLKSAITIRSGGPGHFTSFPSLESDSEREGGDSEEDDDAITEVAVSEKALKFKIATESSFDHSSTSRKSSRENKSESSGQSGSINSQTTSGNTRDMVSLETSMVSLIPSTAILAHAPVLP</sequence>
<feature type="non-terminal residue" evidence="2">
    <location>
        <position position="1"/>
    </location>
</feature>
<dbReference type="EMBL" id="CAJVCH010416711">
    <property type="protein sequence ID" value="CAG7818281.1"/>
    <property type="molecule type" value="Genomic_DNA"/>
</dbReference>
<reference evidence="2" key="1">
    <citation type="submission" date="2021-06" db="EMBL/GenBank/DDBJ databases">
        <authorList>
            <person name="Hodson N. C."/>
            <person name="Mongue J. A."/>
            <person name="Jaron S. K."/>
        </authorList>
    </citation>
    <scope>NUCLEOTIDE SEQUENCE</scope>
</reference>
<feature type="region of interest" description="Disordered" evidence="1">
    <location>
        <begin position="231"/>
        <end position="272"/>
    </location>
</feature>
<proteinExistence type="predicted"/>
<dbReference type="AlphaFoldDB" id="A0A8J2KHV1"/>
<keyword evidence="3" id="KW-1185">Reference proteome</keyword>
<feature type="region of interest" description="Disordered" evidence="1">
    <location>
        <begin position="77"/>
        <end position="131"/>
    </location>
</feature>
<feature type="compositionally biased region" description="Low complexity" evidence="1">
    <location>
        <begin position="251"/>
        <end position="268"/>
    </location>
</feature>
<feature type="non-terminal residue" evidence="2">
    <location>
        <position position="295"/>
    </location>
</feature>
<feature type="compositionally biased region" description="Polar residues" evidence="1">
    <location>
        <begin position="90"/>
        <end position="109"/>
    </location>
</feature>
<gene>
    <name evidence="2" type="ORF">AFUS01_LOCUS28795</name>
</gene>
<comment type="caution">
    <text evidence="2">The sequence shown here is derived from an EMBL/GenBank/DDBJ whole genome shotgun (WGS) entry which is preliminary data.</text>
</comment>
<protein>
    <submittedName>
        <fullName evidence="2">Uncharacterized protein</fullName>
    </submittedName>
</protein>
<evidence type="ECO:0000256" key="1">
    <source>
        <dbReference type="SAM" id="MobiDB-lite"/>
    </source>
</evidence>
<dbReference type="Proteomes" id="UP000708208">
    <property type="component" value="Unassembled WGS sequence"/>
</dbReference>
<name>A0A8J2KHV1_9HEXA</name>